<dbReference type="InterPro" id="IPR033446">
    <property type="entry name" value="ZCCHC24_Znf-3CxxC"/>
</dbReference>
<feature type="region of interest" description="Disordered" evidence="4">
    <location>
        <begin position="1"/>
        <end position="25"/>
    </location>
</feature>
<evidence type="ECO:0000256" key="1">
    <source>
        <dbReference type="ARBA" id="ARBA00022723"/>
    </source>
</evidence>
<evidence type="ECO:0000259" key="5">
    <source>
        <dbReference type="SMART" id="SM01328"/>
    </source>
</evidence>
<dbReference type="EMBL" id="SEYY01001024">
    <property type="protein sequence ID" value="KAB7506041.1"/>
    <property type="molecule type" value="Genomic_DNA"/>
</dbReference>
<dbReference type="AlphaFoldDB" id="A0A5N5THT4"/>
<reference evidence="6 7" key="1">
    <citation type="journal article" date="2019" name="PLoS Biol.">
        <title>Sex chromosomes control vertical transmission of feminizing Wolbachia symbionts in an isopod.</title>
        <authorList>
            <person name="Becking T."/>
            <person name="Chebbi M.A."/>
            <person name="Giraud I."/>
            <person name="Moumen B."/>
            <person name="Laverre T."/>
            <person name="Caubet Y."/>
            <person name="Peccoud J."/>
            <person name="Gilbert C."/>
            <person name="Cordaux R."/>
        </authorList>
    </citation>
    <scope>NUCLEOTIDE SEQUENCE [LARGE SCALE GENOMIC DNA]</scope>
    <source>
        <strain evidence="6">ANa2</strain>
        <tissue evidence="6">Whole body excluding digestive tract and cuticle</tissue>
    </source>
</reference>
<comment type="caution">
    <text evidence="6">The sequence shown here is derived from an EMBL/GenBank/DDBJ whole genome shotgun (WGS) entry which is preliminary data.</text>
</comment>
<proteinExistence type="predicted"/>
<evidence type="ECO:0000256" key="3">
    <source>
        <dbReference type="ARBA" id="ARBA00022833"/>
    </source>
</evidence>
<keyword evidence="1" id="KW-0479">Metal-binding</keyword>
<evidence type="ECO:0000256" key="2">
    <source>
        <dbReference type="ARBA" id="ARBA00022771"/>
    </source>
</evidence>
<keyword evidence="3" id="KW-0862">Zinc</keyword>
<feature type="domain" description="3CxxC-type" evidence="5">
    <location>
        <begin position="34"/>
        <end position="99"/>
    </location>
</feature>
<sequence length="111" mass="12519">MSKKTSTKGTLKGKPKLTSFQEKKPLTPYQGKDPCFGWFLCTKCNKSWSSAYSWANTHQQCKSCLGNIYPYMQKKLEKGQGKATKTPHPMDLCGKCKTLGFNCQNSPKNRT</sequence>
<keyword evidence="7" id="KW-1185">Reference proteome</keyword>
<evidence type="ECO:0000313" key="6">
    <source>
        <dbReference type="EMBL" id="KAB7506041.1"/>
    </source>
</evidence>
<accession>A0A5N5THT4</accession>
<keyword evidence="2" id="KW-0863">Zinc-finger</keyword>
<dbReference type="SMART" id="SM01328">
    <property type="entry name" value="zf-3CxxC"/>
    <property type="match status" value="1"/>
</dbReference>
<feature type="compositionally biased region" description="Basic residues" evidence="4">
    <location>
        <begin position="1"/>
        <end position="15"/>
    </location>
</feature>
<gene>
    <name evidence="6" type="ORF">Anas_11508</name>
</gene>
<dbReference type="Proteomes" id="UP000326759">
    <property type="component" value="Unassembled WGS sequence"/>
</dbReference>
<dbReference type="Pfam" id="PF17180">
    <property type="entry name" value="Zn_ribbon_3CxxC_2"/>
    <property type="match status" value="1"/>
</dbReference>
<organism evidence="6 7">
    <name type="scientific">Armadillidium nasatum</name>
    <dbReference type="NCBI Taxonomy" id="96803"/>
    <lineage>
        <taxon>Eukaryota</taxon>
        <taxon>Metazoa</taxon>
        <taxon>Ecdysozoa</taxon>
        <taxon>Arthropoda</taxon>
        <taxon>Crustacea</taxon>
        <taxon>Multicrustacea</taxon>
        <taxon>Malacostraca</taxon>
        <taxon>Eumalacostraca</taxon>
        <taxon>Peracarida</taxon>
        <taxon>Isopoda</taxon>
        <taxon>Oniscidea</taxon>
        <taxon>Crinocheta</taxon>
        <taxon>Armadillidiidae</taxon>
        <taxon>Armadillidium</taxon>
    </lineage>
</organism>
<evidence type="ECO:0000313" key="7">
    <source>
        <dbReference type="Proteomes" id="UP000326759"/>
    </source>
</evidence>
<dbReference type="GO" id="GO:0008270">
    <property type="term" value="F:zinc ion binding"/>
    <property type="evidence" value="ECO:0007669"/>
    <property type="project" value="UniProtKB-KW"/>
</dbReference>
<protein>
    <submittedName>
        <fullName evidence="6">Zinc finger CCHC domain-containing protein 24</fullName>
    </submittedName>
</protein>
<name>A0A5N5THT4_9CRUS</name>
<dbReference type="OrthoDB" id="10038672at2759"/>
<evidence type="ECO:0000256" key="4">
    <source>
        <dbReference type="SAM" id="MobiDB-lite"/>
    </source>
</evidence>
<dbReference type="InterPro" id="IPR027377">
    <property type="entry name" value="ZAR1/RTP1-5-like_Znf-3CxxC"/>
</dbReference>